<keyword evidence="3" id="KW-1185">Reference proteome</keyword>
<proteinExistence type="predicted"/>
<comment type="caution">
    <text evidence="2">The sequence shown here is derived from an EMBL/GenBank/DDBJ whole genome shotgun (WGS) entry which is preliminary data.</text>
</comment>
<feature type="region of interest" description="Disordered" evidence="1">
    <location>
        <begin position="246"/>
        <end position="313"/>
    </location>
</feature>
<protein>
    <submittedName>
        <fullName evidence="2">Uncharacterized protein</fullName>
    </submittedName>
</protein>
<reference evidence="2" key="1">
    <citation type="submission" date="2022-03" db="EMBL/GenBank/DDBJ databases">
        <title>Genomic analyses of argali, domestic sheep and their hybrids provide insights into chromosomal evolution, heterosis and genetic basis of agronomic traits.</title>
        <authorList>
            <person name="Li M."/>
        </authorList>
    </citation>
    <scope>NUCLEOTIDE SEQUENCE</scope>
    <source>
        <strain evidence="2">CAU-MHL-2022a</strain>
        <tissue evidence="2">Skin</tissue>
    </source>
</reference>
<name>A0AAD4YIT2_OVIAM</name>
<gene>
    <name evidence="2" type="ORF">MG293_002273</name>
</gene>
<evidence type="ECO:0000313" key="2">
    <source>
        <dbReference type="EMBL" id="KAI4549943.1"/>
    </source>
</evidence>
<evidence type="ECO:0000313" key="3">
    <source>
        <dbReference type="Proteomes" id="UP001214576"/>
    </source>
</evidence>
<dbReference type="Proteomes" id="UP001214576">
    <property type="component" value="Unassembled WGS sequence"/>
</dbReference>
<organism evidence="2 3">
    <name type="scientific">Ovis ammon polii</name>
    <dbReference type="NCBI Taxonomy" id="230172"/>
    <lineage>
        <taxon>Eukaryota</taxon>
        <taxon>Metazoa</taxon>
        <taxon>Chordata</taxon>
        <taxon>Craniata</taxon>
        <taxon>Vertebrata</taxon>
        <taxon>Euteleostomi</taxon>
        <taxon>Mammalia</taxon>
        <taxon>Eutheria</taxon>
        <taxon>Laurasiatheria</taxon>
        <taxon>Artiodactyla</taxon>
        <taxon>Ruminantia</taxon>
        <taxon>Pecora</taxon>
        <taxon>Bovidae</taxon>
        <taxon>Caprinae</taxon>
        <taxon>Ovis</taxon>
    </lineage>
</organism>
<dbReference type="AlphaFoldDB" id="A0AAD4YIT2"/>
<sequence length="328" mass="36699">MDLLLAPPTPSEEEGEGEGEKGEEWRLERHGRGSGKVALRWGKSVQKRERYWLISLLCAMGRRQEDSKGVSTWTIKLKAVGSWDGMGKRDVGGVQEAKEESGPSGPFFPSGLHAATAGRGAHEHSGSHEALICVAGHRKGGSYSEKVPQLLNDPFESIDYPLEDTEGALSLASHQLLLILRAGFSRDRQQWKCDEITAAVLCFKAQDLDRLGTRIKYSEGICRRGDQARPPRSVHRKRCRARAELPCEHPPSQSHRLSSLVAGNGWSPERRGERVSHRPMERDDAGLRLPDSKDPGERRRFTSSYDKNPDSAEWTTVWVAREKPEQMF</sequence>
<evidence type="ECO:0000256" key="1">
    <source>
        <dbReference type="SAM" id="MobiDB-lite"/>
    </source>
</evidence>
<feature type="compositionally biased region" description="Basic and acidic residues" evidence="1">
    <location>
        <begin position="18"/>
        <end position="31"/>
    </location>
</feature>
<feature type="region of interest" description="Disordered" evidence="1">
    <location>
        <begin position="1"/>
        <end position="32"/>
    </location>
</feature>
<feature type="compositionally biased region" description="Basic and acidic residues" evidence="1">
    <location>
        <begin position="268"/>
        <end position="300"/>
    </location>
</feature>
<accession>A0AAD4YIT2</accession>
<dbReference type="EMBL" id="JAKZEL010000001">
    <property type="protein sequence ID" value="KAI4549943.1"/>
    <property type="molecule type" value="Genomic_DNA"/>
</dbReference>